<reference evidence="1 2" key="1">
    <citation type="submission" date="2018-03" db="EMBL/GenBank/DDBJ databases">
        <title>Genomic Encyclopedia of Type Strains, Phase III (KMG-III): the genomes of soil and plant-associated and newly described type strains.</title>
        <authorList>
            <person name="Whitman W."/>
        </authorList>
    </citation>
    <scope>NUCLEOTIDE SEQUENCE [LARGE SCALE GENOMIC DNA]</scope>
    <source>
        <strain evidence="1 2">CGMCC 4.7097</strain>
    </source>
</reference>
<feature type="non-terminal residue" evidence="1">
    <location>
        <position position="53"/>
    </location>
</feature>
<sequence length="53" mass="5734">MSTSELDFAAVRLTEDSAAAPAERSMAGLREEHGRLRSRIAAGRPEAVARQHT</sequence>
<comment type="caution">
    <text evidence="1">The sequence shown here is derived from an EMBL/GenBank/DDBJ whole genome shotgun (WGS) entry which is preliminary data.</text>
</comment>
<organism evidence="1 2">
    <name type="scientific">Saccharothrix carnea</name>
    <dbReference type="NCBI Taxonomy" id="1280637"/>
    <lineage>
        <taxon>Bacteria</taxon>
        <taxon>Bacillati</taxon>
        <taxon>Actinomycetota</taxon>
        <taxon>Actinomycetes</taxon>
        <taxon>Pseudonocardiales</taxon>
        <taxon>Pseudonocardiaceae</taxon>
        <taxon>Saccharothrix</taxon>
    </lineage>
</organism>
<dbReference type="Proteomes" id="UP000241118">
    <property type="component" value="Unassembled WGS sequence"/>
</dbReference>
<name>A0A2P8HZZ6_SACCR</name>
<accession>A0A2P8HZZ6</accession>
<evidence type="ECO:0000313" key="2">
    <source>
        <dbReference type="Proteomes" id="UP000241118"/>
    </source>
</evidence>
<gene>
    <name evidence="1" type="ORF">B0I31_118119</name>
</gene>
<evidence type="ECO:0000313" key="1">
    <source>
        <dbReference type="EMBL" id="PSL51806.1"/>
    </source>
</evidence>
<dbReference type="AlphaFoldDB" id="A0A2P8HZZ6"/>
<keyword evidence="2" id="KW-1185">Reference proteome</keyword>
<dbReference type="EMBL" id="PYAX01000018">
    <property type="protein sequence ID" value="PSL51806.1"/>
    <property type="molecule type" value="Genomic_DNA"/>
</dbReference>
<protein>
    <submittedName>
        <fullName evidence="1">Uncharacterized protein</fullName>
    </submittedName>
</protein>
<proteinExistence type="predicted"/>